<feature type="domain" description="Glycosyl transferase family 28 C-terminal" evidence="1">
    <location>
        <begin position="262"/>
        <end position="352"/>
    </location>
</feature>
<dbReference type="EMBL" id="OMOR01000001">
    <property type="protein sequence ID" value="SPH19810.1"/>
    <property type="molecule type" value="Genomic_DNA"/>
</dbReference>
<evidence type="ECO:0000259" key="1">
    <source>
        <dbReference type="Pfam" id="PF04101"/>
    </source>
</evidence>
<dbReference type="RefSeq" id="WP_108827109.1">
    <property type="nucleotide sequence ID" value="NZ_OMOR01000001.1"/>
</dbReference>
<dbReference type="OrthoDB" id="503443at2"/>
<dbReference type="PANTHER" id="PTHR21015:SF28">
    <property type="entry name" value="SLL1722 PROTEIN"/>
    <property type="match status" value="1"/>
</dbReference>
<reference evidence="2 3" key="1">
    <citation type="submission" date="2018-03" db="EMBL/GenBank/DDBJ databases">
        <authorList>
            <person name="Keele B.F."/>
        </authorList>
    </citation>
    <scope>NUCLEOTIDE SEQUENCE [LARGE SCALE GENOMIC DNA]</scope>
    <source>
        <strain evidence="2 3">CECT 8599</strain>
    </source>
</reference>
<keyword evidence="2" id="KW-0808">Transferase</keyword>
<proteinExistence type="predicted"/>
<keyword evidence="2" id="KW-0328">Glycosyltransferase</keyword>
<organism evidence="2 3">
    <name type="scientific">Ascidiaceihabitans donghaensis</name>
    <dbReference type="NCBI Taxonomy" id="1510460"/>
    <lineage>
        <taxon>Bacteria</taxon>
        <taxon>Pseudomonadati</taxon>
        <taxon>Pseudomonadota</taxon>
        <taxon>Alphaproteobacteria</taxon>
        <taxon>Rhodobacterales</taxon>
        <taxon>Paracoccaceae</taxon>
        <taxon>Ascidiaceihabitans</taxon>
    </lineage>
</organism>
<evidence type="ECO:0000313" key="3">
    <source>
        <dbReference type="Proteomes" id="UP000244880"/>
    </source>
</evidence>
<dbReference type="EC" id="2.4.1.227" evidence="2"/>
<sequence length="378" mass="40732">MKLMIIVTHLLGSGHLSRALTLGRCFAQEGHAVRILSGGLPAPHLDTTGVQFLQMPPLGSDGTNFTDLLDDKGIVANHDYMSSRRDMLVDALRADPPDVIITELFPFGRRSLKDEFQHLLSAAHNLSPKPLVFASIRDILAPPSKPRKAEFAAEVLDRFYDGVLVHSDPEITPLGISWPVTDALEQRLSYTGFVAPGPPNDHPQALGQGEILVSAGGGSVGDGIFETCIKAAILRPDLQWRILVGGGDADVRIKAFKAIAPANVILNAARSDFRQMLRHATASVSMCGYNTALDVLQTQVPAVFIPFDAGGEVEQTLRAKALAALPRIQVVLSDVLTPNALIAALNVVSKDHTNETPRFGFDGARRTVQIVEQKLAAR</sequence>
<dbReference type="AlphaFoldDB" id="A0A2R8B9S4"/>
<dbReference type="PANTHER" id="PTHR21015">
    <property type="entry name" value="UDP-N-ACETYLGLUCOSAMINE--N-ACETYLMURAMYL-(PENTAPEPTIDE) PYROPHOSPHORYL-UNDECAPRENOL N-ACETYLGLUCOSAMINE TRANSFERASE 1"/>
    <property type="match status" value="1"/>
</dbReference>
<evidence type="ECO:0000313" key="2">
    <source>
        <dbReference type="EMBL" id="SPH19810.1"/>
    </source>
</evidence>
<protein>
    <submittedName>
        <fullName evidence="2">UDP-N-acetylglucosamine--N-acetylmuramyl-(Pentapeptide) pyrophosphoryl-undecaprenol N-acetylglucosamine transferase</fullName>
        <ecNumber evidence="2">2.4.1.227</ecNumber>
    </submittedName>
</protein>
<dbReference type="InterPro" id="IPR007235">
    <property type="entry name" value="Glyco_trans_28_C"/>
</dbReference>
<dbReference type="Gene3D" id="3.40.50.2000">
    <property type="entry name" value="Glycogen Phosphorylase B"/>
    <property type="match status" value="2"/>
</dbReference>
<dbReference type="GO" id="GO:0016758">
    <property type="term" value="F:hexosyltransferase activity"/>
    <property type="evidence" value="ECO:0007669"/>
    <property type="project" value="InterPro"/>
</dbReference>
<dbReference type="Proteomes" id="UP000244880">
    <property type="component" value="Unassembled WGS sequence"/>
</dbReference>
<dbReference type="SUPFAM" id="SSF53756">
    <property type="entry name" value="UDP-Glycosyltransferase/glycogen phosphorylase"/>
    <property type="match status" value="1"/>
</dbReference>
<name>A0A2R8B9S4_9RHOB</name>
<gene>
    <name evidence="2" type="primary">murG_1</name>
    <name evidence="2" type="ORF">ASD8599_00551</name>
</gene>
<accession>A0A2R8B9S4</accession>
<keyword evidence="3" id="KW-1185">Reference proteome</keyword>
<dbReference type="Pfam" id="PF04101">
    <property type="entry name" value="Glyco_tran_28_C"/>
    <property type="match status" value="1"/>
</dbReference>